<keyword evidence="1" id="KW-0472">Membrane</keyword>
<name>A0A1C3JJK2_9VIBR</name>
<dbReference type="Proteomes" id="UP000092819">
    <property type="component" value="Unassembled WGS sequence"/>
</dbReference>
<dbReference type="AlphaFoldDB" id="A0A1C3JJK2"/>
<protein>
    <recommendedName>
        <fullName evidence="4">Bacterial membrane flanked domain protein</fullName>
    </recommendedName>
</protein>
<evidence type="ECO:0008006" key="4">
    <source>
        <dbReference type="Google" id="ProtNLM"/>
    </source>
</evidence>
<keyword evidence="3" id="KW-1185">Reference proteome</keyword>
<reference evidence="3" key="1">
    <citation type="submission" date="2016-06" db="EMBL/GenBank/DDBJ databases">
        <authorList>
            <person name="Rodrigo-Torres L."/>
            <person name="Arahal D.R."/>
        </authorList>
    </citation>
    <scope>NUCLEOTIDE SEQUENCE [LARGE SCALE GENOMIC DNA]</scope>
    <source>
        <strain evidence="3">CECT 7224</strain>
    </source>
</reference>
<gene>
    <name evidence="2" type="ORF">VCE7224_04091</name>
</gene>
<organism evidence="2 3">
    <name type="scientific">Vibrio celticus</name>
    <dbReference type="NCBI Taxonomy" id="446372"/>
    <lineage>
        <taxon>Bacteria</taxon>
        <taxon>Pseudomonadati</taxon>
        <taxon>Pseudomonadota</taxon>
        <taxon>Gammaproteobacteria</taxon>
        <taxon>Vibrionales</taxon>
        <taxon>Vibrionaceae</taxon>
        <taxon>Vibrio</taxon>
    </lineage>
</organism>
<feature type="transmembrane region" description="Helical" evidence="1">
    <location>
        <begin position="12"/>
        <end position="31"/>
    </location>
</feature>
<sequence length="130" mass="15002">MDNRIQLNFVKYLFSELLFIVIALGLVYWISDGDRSSLLTIGLIICVPPLIKILMLWWKLRDSSFEITNGHVRLNGVACDVTLQRSFLPFDIGSFIKLSYTKDAMQKHNIYLSKGAMSQEEWQRVLACRT</sequence>
<accession>A0A1C3JJK2</accession>
<keyword evidence="1" id="KW-0812">Transmembrane</keyword>
<evidence type="ECO:0000256" key="1">
    <source>
        <dbReference type="SAM" id="Phobius"/>
    </source>
</evidence>
<proteinExistence type="predicted"/>
<evidence type="ECO:0000313" key="3">
    <source>
        <dbReference type="Proteomes" id="UP000092819"/>
    </source>
</evidence>
<evidence type="ECO:0000313" key="2">
    <source>
        <dbReference type="EMBL" id="SBT15304.1"/>
    </source>
</evidence>
<dbReference type="RefSeq" id="WP_065677539.1">
    <property type="nucleotide sequence ID" value="NZ_AP025463.1"/>
</dbReference>
<dbReference type="EMBL" id="FLQZ01000116">
    <property type="protein sequence ID" value="SBT15304.1"/>
    <property type="molecule type" value="Genomic_DNA"/>
</dbReference>
<feature type="transmembrane region" description="Helical" evidence="1">
    <location>
        <begin position="37"/>
        <end position="58"/>
    </location>
</feature>
<keyword evidence="1" id="KW-1133">Transmembrane helix</keyword>